<keyword evidence="1" id="KW-1133">Transmembrane helix</keyword>
<dbReference type="Proteomes" id="UP001234495">
    <property type="component" value="Unassembled WGS sequence"/>
</dbReference>
<accession>A0ABT9ZLS7</accession>
<keyword evidence="3" id="KW-1185">Reference proteome</keyword>
<sequence>MEQMIVYIKFYNIMIVMLLTTLKIEVNMNNVMMIMK</sequence>
<evidence type="ECO:0000256" key="1">
    <source>
        <dbReference type="SAM" id="Phobius"/>
    </source>
</evidence>
<evidence type="ECO:0000313" key="3">
    <source>
        <dbReference type="Proteomes" id="UP001234495"/>
    </source>
</evidence>
<keyword evidence="1" id="KW-0812">Transmembrane</keyword>
<gene>
    <name evidence="2" type="ORF">J2S19_004588</name>
</gene>
<evidence type="ECO:0008006" key="4">
    <source>
        <dbReference type="Google" id="ProtNLM"/>
    </source>
</evidence>
<comment type="caution">
    <text evidence="2">The sequence shown here is derived from an EMBL/GenBank/DDBJ whole genome shotgun (WGS) entry which is preliminary data.</text>
</comment>
<organism evidence="2 3">
    <name type="scientific">Metabacillus malikii</name>
    <dbReference type="NCBI Taxonomy" id="1504265"/>
    <lineage>
        <taxon>Bacteria</taxon>
        <taxon>Bacillati</taxon>
        <taxon>Bacillota</taxon>
        <taxon>Bacilli</taxon>
        <taxon>Bacillales</taxon>
        <taxon>Bacillaceae</taxon>
        <taxon>Metabacillus</taxon>
    </lineage>
</organism>
<evidence type="ECO:0000313" key="2">
    <source>
        <dbReference type="EMBL" id="MDQ0233246.1"/>
    </source>
</evidence>
<reference evidence="2 3" key="1">
    <citation type="submission" date="2023-07" db="EMBL/GenBank/DDBJ databases">
        <title>Genomic Encyclopedia of Type Strains, Phase IV (KMG-IV): sequencing the most valuable type-strain genomes for metagenomic binning, comparative biology and taxonomic classification.</title>
        <authorList>
            <person name="Goeker M."/>
        </authorList>
    </citation>
    <scope>NUCLEOTIDE SEQUENCE [LARGE SCALE GENOMIC DNA]</scope>
    <source>
        <strain evidence="2 3">DSM 29005</strain>
    </source>
</reference>
<name>A0ABT9ZLS7_9BACI</name>
<feature type="transmembrane region" description="Helical" evidence="1">
    <location>
        <begin position="6"/>
        <end position="26"/>
    </location>
</feature>
<keyword evidence="1" id="KW-0472">Membrane</keyword>
<protein>
    <recommendedName>
        <fullName evidence="4">NADH dehydrogenase subunit 6</fullName>
    </recommendedName>
</protein>
<proteinExistence type="predicted"/>
<dbReference type="EMBL" id="JAUSUD010000034">
    <property type="protein sequence ID" value="MDQ0233246.1"/>
    <property type="molecule type" value="Genomic_DNA"/>
</dbReference>